<dbReference type="InterPro" id="IPR033443">
    <property type="entry name" value="PROP1-like_PPR_dom"/>
</dbReference>
<dbReference type="Pfam" id="PF17177">
    <property type="entry name" value="PPR_long"/>
    <property type="match status" value="1"/>
</dbReference>
<evidence type="ECO:0000256" key="3">
    <source>
        <dbReference type="SAM" id="MobiDB-lite"/>
    </source>
</evidence>
<dbReference type="EMBL" id="AP028916">
    <property type="protein sequence ID" value="BES97109.1"/>
    <property type="molecule type" value="Genomic_DNA"/>
</dbReference>
<name>A0ABN7B0K4_9HEMI</name>
<dbReference type="InterPro" id="IPR011990">
    <property type="entry name" value="TPR-like_helical_dom_sf"/>
</dbReference>
<dbReference type="PROSITE" id="PS51375">
    <property type="entry name" value="PPR"/>
    <property type="match status" value="2"/>
</dbReference>
<protein>
    <submittedName>
        <fullName evidence="5">PPR repeat</fullName>
    </submittedName>
</protein>
<feature type="repeat" description="PPR" evidence="2">
    <location>
        <begin position="193"/>
        <end position="227"/>
    </location>
</feature>
<proteinExistence type="predicted"/>
<sequence length="594" mass="67631">MSILSSARFLCRVTSQLQCLALKSTVSSEPVQRDPIVSGRYPNTFGTLGDDVSRTRTNLLPEEDGDVERVEFLDGVEGKTRLPLVKYSYLIKKHLDKKRLKDALDVLDVKMKNEHVRPDKYIYNLLISGCANVGYTKKAFQLFNQMKKRAIQFSGSTYTSLMNACANSPFPEDGLERAIRLRELMKEKGHLPDTRTCHAMIKAFGRCGDLQLAFNVVDDMVDRKLFMGCSTYNFLLQACASDKNAGFRHALLVWRKMLAAKVKPDYYSFNILLRCARDCDVGDTNVLEDVRSVAGPPRKNRVLVEAGEPTNFDSRPPKLSSSPNDLPANVQPDQLVLPNLLLPNPQLSDQVALGQVKKPWDRLALIGNQGGFLDTMVLAKAQPDIKTFTLLLETIEPTKEAEQQLLDLMQAKKVKLDVDFCNLLIKKRAYTMRYDEAWEAFKLIKSRVHKKPNLVTFGVLALATNGNSQTKEVIRQLEEMGYRVNIEILGSLLMKAARYYDLKTMRFVVTKLKQEKVKPNNKFFKHWQIFQERVEAQRKKSQSGFGHVHVVDEPTFDDEYHKLCDVFTELKNNLEDNEAIHPWAQFRQTKAVGT</sequence>
<accession>A0ABN7B0K4</accession>
<organism evidence="5 6">
    <name type="scientific">Nesidiocoris tenuis</name>
    <dbReference type="NCBI Taxonomy" id="355587"/>
    <lineage>
        <taxon>Eukaryota</taxon>
        <taxon>Metazoa</taxon>
        <taxon>Ecdysozoa</taxon>
        <taxon>Arthropoda</taxon>
        <taxon>Hexapoda</taxon>
        <taxon>Insecta</taxon>
        <taxon>Pterygota</taxon>
        <taxon>Neoptera</taxon>
        <taxon>Paraneoptera</taxon>
        <taxon>Hemiptera</taxon>
        <taxon>Heteroptera</taxon>
        <taxon>Panheteroptera</taxon>
        <taxon>Cimicomorpha</taxon>
        <taxon>Miridae</taxon>
        <taxon>Dicyphina</taxon>
        <taxon>Nesidiocoris</taxon>
    </lineage>
</organism>
<feature type="repeat" description="PPR" evidence="2">
    <location>
        <begin position="119"/>
        <end position="153"/>
    </location>
</feature>
<dbReference type="Gene3D" id="1.25.40.10">
    <property type="entry name" value="Tetratricopeptide repeat domain"/>
    <property type="match status" value="3"/>
</dbReference>
<keyword evidence="1" id="KW-0677">Repeat</keyword>
<dbReference type="InterPro" id="IPR002885">
    <property type="entry name" value="PPR_rpt"/>
</dbReference>
<evidence type="ECO:0000313" key="5">
    <source>
        <dbReference type="EMBL" id="BES97109.1"/>
    </source>
</evidence>
<feature type="domain" description="PROP1-like PPR" evidence="4">
    <location>
        <begin position="123"/>
        <end position="279"/>
    </location>
</feature>
<dbReference type="Proteomes" id="UP001307889">
    <property type="component" value="Chromosome 8"/>
</dbReference>
<dbReference type="PANTHER" id="PTHR47447">
    <property type="entry name" value="OS03G0856100 PROTEIN"/>
    <property type="match status" value="1"/>
</dbReference>
<evidence type="ECO:0000259" key="4">
    <source>
        <dbReference type="Pfam" id="PF17177"/>
    </source>
</evidence>
<gene>
    <name evidence="5" type="ORF">NTJ_09923</name>
</gene>
<dbReference type="Pfam" id="PF13812">
    <property type="entry name" value="PPR_3"/>
    <property type="match status" value="1"/>
</dbReference>
<keyword evidence="6" id="KW-1185">Reference proteome</keyword>
<reference evidence="5 6" key="1">
    <citation type="submission" date="2023-09" db="EMBL/GenBank/DDBJ databases">
        <title>Nesidiocoris tenuis whole genome shotgun sequence.</title>
        <authorList>
            <person name="Shibata T."/>
            <person name="Shimoda M."/>
            <person name="Kobayashi T."/>
            <person name="Uehara T."/>
        </authorList>
    </citation>
    <scope>NUCLEOTIDE SEQUENCE [LARGE SCALE GENOMIC DNA]</scope>
    <source>
        <strain evidence="5 6">Japan</strain>
    </source>
</reference>
<dbReference type="NCBIfam" id="TIGR00756">
    <property type="entry name" value="PPR"/>
    <property type="match status" value="2"/>
</dbReference>
<evidence type="ECO:0000256" key="2">
    <source>
        <dbReference type="PROSITE-ProRule" id="PRU00708"/>
    </source>
</evidence>
<evidence type="ECO:0000256" key="1">
    <source>
        <dbReference type="ARBA" id="ARBA00022737"/>
    </source>
</evidence>
<dbReference type="PANTHER" id="PTHR47447:SF24">
    <property type="entry name" value="PENTATRICOPEPTIDE REPEAT-CONTAINING PROTEIN"/>
    <property type="match status" value="1"/>
</dbReference>
<evidence type="ECO:0000313" key="6">
    <source>
        <dbReference type="Proteomes" id="UP001307889"/>
    </source>
</evidence>
<feature type="region of interest" description="Disordered" evidence="3">
    <location>
        <begin position="306"/>
        <end position="326"/>
    </location>
</feature>